<dbReference type="AlphaFoldDB" id="A0A7C4KYQ5"/>
<protein>
    <submittedName>
        <fullName evidence="5">DNA mismatch repair protein MutS</fullName>
    </submittedName>
</protein>
<proteinExistence type="predicted"/>
<dbReference type="EMBL" id="DSXR01000037">
    <property type="protein sequence ID" value="HGS86520.1"/>
    <property type="molecule type" value="Genomic_DNA"/>
</dbReference>
<feature type="domain" description="DNA mismatch repair proteins mutS family" evidence="4">
    <location>
        <begin position="329"/>
        <end position="505"/>
    </location>
</feature>
<evidence type="ECO:0000313" key="5">
    <source>
        <dbReference type="EMBL" id="HGS86520.1"/>
    </source>
</evidence>
<dbReference type="PANTHER" id="PTHR11361">
    <property type="entry name" value="DNA MISMATCH REPAIR PROTEIN MUTS FAMILY MEMBER"/>
    <property type="match status" value="1"/>
</dbReference>
<dbReference type="GO" id="GO:0006298">
    <property type="term" value="P:mismatch repair"/>
    <property type="evidence" value="ECO:0007669"/>
    <property type="project" value="InterPro"/>
</dbReference>
<evidence type="ECO:0000256" key="1">
    <source>
        <dbReference type="ARBA" id="ARBA00022741"/>
    </source>
</evidence>
<dbReference type="SMART" id="SM00534">
    <property type="entry name" value="MUTSac"/>
    <property type="match status" value="1"/>
</dbReference>
<accession>A0A7C4KYQ5</accession>
<dbReference type="InterPro" id="IPR045076">
    <property type="entry name" value="MutS"/>
</dbReference>
<dbReference type="GO" id="GO:0005829">
    <property type="term" value="C:cytosol"/>
    <property type="evidence" value="ECO:0007669"/>
    <property type="project" value="TreeGrafter"/>
</dbReference>
<gene>
    <name evidence="5" type="ORF">ENT17_02770</name>
</gene>
<dbReference type="GO" id="GO:0140664">
    <property type="term" value="F:ATP-dependent DNA damage sensor activity"/>
    <property type="evidence" value="ECO:0007669"/>
    <property type="project" value="InterPro"/>
</dbReference>
<dbReference type="GO" id="GO:0005524">
    <property type="term" value="F:ATP binding"/>
    <property type="evidence" value="ECO:0007669"/>
    <property type="project" value="UniProtKB-KW"/>
</dbReference>
<dbReference type="Pfam" id="PF00488">
    <property type="entry name" value="MutS_V"/>
    <property type="match status" value="1"/>
</dbReference>
<dbReference type="Gene3D" id="3.40.50.300">
    <property type="entry name" value="P-loop containing nucleotide triphosphate hydrolases"/>
    <property type="match status" value="1"/>
</dbReference>
<dbReference type="InterPro" id="IPR027417">
    <property type="entry name" value="P-loop_NTPase"/>
</dbReference>
<comment type="caution">
    <text evidence="5">The sequence shown here is derived from an EMBL/GenBank/DDBJ whole genome shotgun (WGS) entry which is preliminary data.</text>
</comment>
<dbReference type="PANTHER" id="PTHR11361:SF34">
    <property type="entry name" value="DNA MISMATCH REPAIR PROTEIN MSH1, MITOCHONDRIAL"/>
    <property type="match status" value="1"/>
</dbReference>
<evidence type="ECO:0000259" key="4">
    <source>
        <dbReference type="SMART" id="SM00534"/>
    </source>
</evidence>
<organism evidence="5">
    <name type="scientific">Bellilinea caldifistulae</name>
    <dbReference type="NCBI Taxonomy" id="360411"/>
    <lineage>
        <taxon>Bacteria</taxon>
        <taxon>Bacillati</taxon>
        <taxon>Chloroflexota</taxon>
        <taxon>Anaerolineae</taxon>
        <taxon>Anaerolineales</taxon>
        <taxon>Anaerolineaceae</taxon>
        <taxon>Bellilinea</taxon>
    </lineage>
</organism>
<reference evidence="5" key="1">
    <citation type="journal article" date="2020" name="mSystems">
        <title>Genome- and Community-Level Interaction Insights into Carbon Utilization and Element Cycling Functions of Hydrothermarchaeota in Hydrothermal Sediment.</title>
        <authorList>
            <person name="Zhou Z."/>
            <person name="Liu Y."/>
            <person name="Xu W."/>
            <person name="Pan J."/>
            <person name="Luo Z.H."/>
            <person name="Li M."/>
        </authorList>
    </citation>
    <scope>NUCLEOTIDE SEQUENCE [LARGE SCALE GENOMIC DNA]</scope>
    <source>
        <strain evidence="5">SpSt-556</strain>
    </source>
</reference>
<name>A0A7C4KYQ5_9CHLR</name>
<dbReference type="SUPFAM" id="SSF52540">
    <property type="entry name" value="P-loop containing nucleoside triphosphate hydrolases"/>
    <property type="match status" value="1"/>
</dbReference>
<sequence length="510" mass="58891">MNPISMLFPSADHAVAENAQPPAYFDDLNLNQVVDWLTASKQEYNLKAYYYTAVQDEETIQFRQEIVRDLLEETTLTRLQTFAAQMVILRRYRKLIGELVHQNHREGWFLEAVLVYVRAVIQLAQDLNDAELRSRGLMAFRQALDAYARSSEFQRLVDEAEQLKQDLSAVRYCILIKDTTVKVRPYEGEADYSIEVEKTFEKFKQGAVKDYLIKLNIVSSMNHVEAQILDLVARLNPELFDRLHRFYADHAQFAADFILAFDREIQFYLAYLETILPLMKSGLKFCLPVVSRKNKAVNAVDAFDLALAIQLREDTARIVPNDFQLMDKERVIIVSGPNQGGKTTFARMFGQLHHLACLGLPVPGREARLFCFDDIFTHFEREEDIRKLRGKLNEELARMRQIFEQATPNSLIILNEPFNSTTLKDALFLSRKIMQRILELDSLCVWVTFLTELASAAEKTVSMISTVDAEDVARRTFRIIRRPADGLAYAITIAEKHRLTYEKLKERIQA</sequence>
<keyword evidence="3" id="KW-0238">DNA-binding</keyword>
<keyword evidence="1" id="KW-0547">Nucleotide-binding</keyword>
<dbReference type="GO" id="GO:0030983">
    <property type="term" value="F:mismatched DNA binding"/>
    <property type="evidence" value="ECO:0007669"/>
    <property type="project" value="InterPro"/>
</dbReference>
<evidence type="ECO:0000256" key="3">
    <source>
        <dbReference type="ARBA" id="ARBA00023125"/>
    </source>
</evidence>
<dbReference type="InterPro" id="IPR000432">
    <property type="entry name" value="DNA_mismatch_repair_MutS_C"/>
</dbReference>
<keyword evidence="2" id="KW-0067">ATP-binding</keyword>
<evidence type="ECO:0000256" key="2">
    <source>
        <dbReference type="ARBA" id="ARBA00022840"/>
    </source>
</evidence>